<gene>
    <name evidence="1" type="ORF">EDC61_11375</name>
</gene>
<dbReference type="Pfam" id="PF12686">
    <property type="entry name" value="DUF3800"/>
    <property type="match status" value="1"/>
</dbReference>
<name>A0A4R3JVX5_9PROT</name>
<proteinExistence type="predicted"/>
<keyword evidence="2" id="KW-1185">Reference proteome</keyword>
<dbReference type="OrthoDB" id="7528126at2"/>
<reference evidence="1 2" key="1">
    <citation type="submission" date="2019-03" db="EMBL/GenBank/DDBJ databases">
        <title>Genomic Encyclopedia of Type Strains, Phase IV (KMG-IV): sequencing the most valuable type-strain genomes for metagenomic binning, comparative biology and taxonomic classification.</title>
        <authorList>
            <person name="Goeker M."/>
        </authorList>
    </citation>
    <scope>NUCLEOTIDE SEQUENCE [LARGE SCALE GENOMIC DNA]</scope>
    <source>
        <strain evidence="1 2">DSM 103923</strain>
    </source>
</reference>
<accession>A0A4R3JVX5</accession>
<protein>
    <submittedName>
        <fullName evidence="1">Uncharacterized protein DUF3800</fullName>
    </submittedName>
</protein>
<evidence type="ECO:0000313" key="2">
    <source>
        <dbReference type="Proteomes" id="UP000295135"/>
    </source>
</evidence>
<dbReference type="InterPro" id="IPR024524">
    <property type="entry name" value="DUF3800"/>
</dbReference>
<dbReference type="AlphaFoldDB" id="A0A4R3JVX5"/>
<dbReference type="RefSeq" id="WP_126460846.1">
    <property type="nucleotide sequence ID" value="NZ_AP018721.1"/>
</dbReference>
<dbReference type="Proteomes" id="UP000295135">
    <property type="component" value="Unassembled WGS sequence"/>
</dbReference>
<dbReference type="EMBL" id="SLZY01000013">
    <property type="protein sequence ID" value="TCS70921.1"/>
    <property type="molecule type" value="Genomic_DNA"/>
</dbReference>
<organism evidence="1 2">
    <name type="scientific">Sulfuritortus calidifontis</name>
    <dbReference type="NCBI Taxonomy" id="1914471"/>
    <lineage>
        <taxon>Bacteria</taxon>
        <taxon>Pseudomonadati</taxon>
        <taxon>Pseudomonadota</taxon>
        <taxon>Betaproteobacteria</taxon>
        <taxon>Nitrosomonadales</taxon>
        <taxon>Thiobacillaceae</taxon>
        <taxon>Sulfuritortus</taxon>
    </lineage>
</organism>
<sequence length="375" mass="42525">MFFYVDESGHTGTRIFDPEQPMLYYGVLSSNVNVDALAEEKLKQLRSRCGVARLHANELGNGGLVAIAPDIVELQKRLNIRFDLYRVAKPDHSIICFFDQVFDQGNNPAITWSGYWTPMRYVLLLKLASLFDEDLAKKAWEARIEIHDNKAEAGLVNVCSELRARVDQLPDARSRQLISDALLWTENNPSEIYYNTKTKGDRLQITPNVIGFQSVMHGIALRIKKHGRKAAKITIDQQCEFNKAQNTLANFYSKLSGSQFANGPGLPEVDFGKMPTIPITFASSANSAGLELTDIHLWVFKRAMENKELAPELFQLIKRQLNKGHTDEISLNAIAARWKRWFEELPDPTPEQIERGKELLAIDEARRVKPNETNV</sequence>
<evidence type="ECO:0000313" key="1">
    <source>
        <dbReference type="EMBL" id="TCS70921.1"/>
    </source>
</evidence>
<comment type="caution">
    <text evidence="1">The sequence shown here is derived from an EMBL/GenBank/DDBJ whole genome shotgun (WGS) entry which is preliminary data.</text>
</comment>